<dbReference type="RefSeq" id="WP_073346938.1">
    <property type="nucleotide sequence ID" value="NZ_CABIXU010000104.1"/>
</dbReference>
<reference evidence="1 2" key="1">
    <citation type="submission" date="2019-03" db="EMBL/GenBank/DDBJ databases">
        <title>Diversity of the mouse oral microbiome.</title>
        <authorList>
            <person name="Joseph S."/>
            <person name="Aduse-Opoku J."/>
            <person name="Curtis M."/>
            <person name="Wade W."/>
            <person name="Hashim A."/>
        </authorList>
    </citation>
    <scope>NUCLEOTIDE SEQUENCE [LARGE SCALE GENOMIC DNA]</scope>
    <source>
        <strain evidence="1 2">P2318</strain>
    </source>
</reference>
<organism evidence="1 2">
    <name type="scientific">Bacteroides acidifaciens</name>
    <dbReference type="NCBI Taxonomy" id="85831"/>
    <lineage>
        <taxon>Bacteria</taxon>
        <taxon>Pseudomonadati</taxon>
        <taxon>Bacteroidota</taxon>
        <taxon>Bacteroidia</taxon>
        <taxon>Bacteroidales</taxon>
        <taxon>Bacteroidaceae</taxon>
        <taxon>Bacteroides</taxon>
    </lineage>
</organism>
<dbReference type="GeneID" id="82175719"/>
<dbReference type="Proteomes" id="UP000298073">
    <property type="component" value="Unassembled WGS sequence"/>
</dbReference>
<protein>
    <submittedName>
        <fullName evidence="1">Uncharacterized protein</fullName>
    </submittedName>
</protein>
<dbReference type="EMBL" id="SPPV01000021">
    <property type="protein sequence ID" value="TFU49302.1"/>
    <property type="molecule type" value="Genomic_DNA"/>
</dbReference>
<evidence type="ECO:0000313" key="1">
    <source>
        <dbReference type="EMBL" id="TFU49302.1"/>
    </source>
</evidence>
<name>A0A8H0D1I8_9BACE</name>
<gene>
    <name evidence="1" type="ORF">E4T97_11050</name>
</gene>
<sequence length="148" mass="16785">MLRHCLLIICLLIAYNLFGQNKVNFLSDGPNTLSLRVTAYGKKAKEAIENAEQAAVRAILFRGIPGSNQVENPLIGVNEEKIQKEHKSYFKELFEEKRCSSFILSTIPVSKFSKDATKKKCIVTDIKVNLQALRSDLEQHKVIRKFGF</sequence>
<proteinExistence type="predicted"/>
<evidence type="ECO:0000313" key="2">
    <source>
        <dbReference type="Proteomes" id="UP000298073"/>
    </source>
</evidence>
<dbReference type="AlphaFoldDB" id="A0A8H0D1I8"/>
<accession>A0A8H0D1I8</accession>
<comment type="caution">
    <text evidence="1">The sequence shown here is derived from an EMBL/GenBank/DDBJ whole genome shotgun (WGS) entry which is preliminary data.</text>
</comment>